<organism evidence="6">
    <name type="scientific">Bifidobacterium dentium</name>
    <dbReference type="NCBI Taxonomy" id="1689"/>
    <lineage>
        <taxon>Bacteria</taxon>
        <taxon>Bacillati</taxon>
        <taxon>Actinomycetota</taxon>
        <taxon>Actinomycetes</taxon>
        <taxon>Bifidobacteriales</taxon>
        <taxon>Bifidobacteriaceae</taxon>
        <taxon>Bifidobacterium</taxon>
    </lineage>
</organism>
<accession>A0A6N2UEM9</accession>
<proteinExistence type="predicted"/>
<dbReference type="PANTHER" id="PTHR10587:SF133">
    <property type="entry name" value="CHITIN DEACETYLASE 1-RELATED"/>
    <property type="match status" value="1"/>
</dbReference>
<dbReference type="GO" id="GO:0005975">
    <property type="term" value="P:carbohydrate metabolic process"/>
    <property type="evidence" value="ECO:0007669"/>
    <property type="project" value="InterPro"/>
</dbReference>
<dbReference type="GO" id="GO:0016020">
    <property type="term" value="C:membrane"/>
    <property type="evidence" value="ECO:0007669"/>
    <property type="project" value="TreeGrafter"/>
</dbReference>
<dbReference type="InterPro" id="IPR002509">
    <property type="entry name" value="NODB_dom"/>
</dbReference>
<evidence type="ECO:0000259" key="4">
    <source>
        <dbReference type="PROSITE" id="PS51677"/>
    </source>
</evidence>
<dbReference type="InterPro" id="IPR011330">
    <property type="entry name" value="Glyco_hydro/deAcase_b/a-brl"/>
</dbReference>
<dbReference type="Proteomes" id="UP000429211">
    <property type="component" value="Unassembled WGS sequence"/>
</dbReference>
<dbReference type="RefSeq" id="WP_129879559.1">
    <property type="nucleotide sequence ID" value="NZ_CACRSP010000009.1"/>
</dbReference>
<dbReference type="EC" id="3.5.1.104" evidence="6"/>
<dbReference type="GO" id="GO:0016810">
    <property type="term" value="F:hydrolase activity, acting on carbon-nitrogen (but not peptide) bonds"/>
    <property type="evidence" value="ECO:0007669"/>
    <property type="project" value="InterPro"/>
</dbReference>
<evidence type="ECO:0000313" key="6">
    <source>
        <dbReference type="EMBL" id="VYT14801.1"/>
    </source>
</evidence>
<reference evidence="6" key="2">
    <citation type="submission" date="2019-11" db="EMBL/GenBank/DDBJ databases">
        <authorList>
            <person name="Feng L."/>
        </authorList>
    </citation>
    <scope>NUCLEOTIDE SEQUENCE</scope>
    <source>
        <strain evidence="6">BdentiumLFYP24</strain>
    </source>
</reference>
<evidence type="ECO:0000256" key="3">
    <source>
        <dbReference type="SAM" id="Phobius"/>
    </source>
</evidence>
<dbReference type="PANTHER" id="PTHR10587">
    <property type="entry name" value="GLYCOSYL TRANSFERASE-RELATED"/>
    <property type="match status" value="1"/>
</dbReference>
<dbReference type="PROSITE" id="PS51677">
    <property type="entry name" value="NODB"/>
    <property type="match status" value="1"/>
</dbReference>
<reference evidence="5 7" key="1">
    <citation type="journal article" date="2019" name="Nat. Med.">
        <title>A library of human gut bacterial isolates paired with longitudinal multiomics data enables mechanistic microbiome research.</title>
        <authorList>
            <person name="Poyet M."/>
            <person name="Groussin M."/>
            <person name="Gibbons S.M."/>
            <person name="Avila-Pacheco J."/>
            <person name="Jiang X."/>
            <person name="Kearney S.M."/>
            <person name="Perrotta A.R."/>
            <person name="Berdy B."/>
            <person name="Zhao S."/>
            <person name="Lieberman T.D."/>
            <person name="Swanson P.K."/>
            <person name="Smith M."/>
            <person name="Roesemann S."/>
            <person name="Alexander J.E."/>
            <person name="Rich S.A."/>
            <person name="Livny J."/>
            <person name="Vlamakis H."/>
            <person name="Clish C."/>
            <person name="Bullock K."/>
            <person name="Deik A."/>
            <person name="Scott J."/>
            <person name="Pierce K.A."/>
            <person name="Xavier R.J."/>
            <person name="Alm E.J."/>
        </authorList>
    </citation>
    <scope>NUCLEOTIDE SEQUENCE [LARGE SCALE GENOMIC DNA]</scope>
    <source>
        <strain evidence="5 7">BIOML-A2</strain>
    </source>
</reference>
<sequence>MTLEDDIEELSFEDSVRPPRKHHTWLRVILAMLLTVLVAGGATGGWYLWNYHLRRIPVTVNRVDRLVRIDSTIATLLHDNDDFNAKPGRLLDITGKVLDKRGGGAIIVKRNGAAVATAQLGSTRMADNDVITVESGKDQTEAHTVRYDTVKYGTDINLNNGPLQEVKQLGKDGMKEIWVGRRSKKEVDKGFKKEPQNLVVQSRSPRPAGRKVIALTFDDGPSQYSDAILDILKEKGVKATFFDVGESSAQYPKQEKRMLAEGHQVASHSNTHPYMPKMGRDELRAEITAGFDNLKKASGLETKVMRAPYGAFGVEQWKQCADLLDMNVLWDIDTEDWKMPGAQAIHDAVLNNAHNGAVVLMHDGGGDRSQDVEALPGIIDDLKKQGYEFVTIEQLSEM</sequence>
<dbReference type="InterPro" id="IPR050248">
    <property type="entry name" value="Polysacc_deacetylase_ArnD"/>
</dbReference>
<evidence type="ECO:0000256" key="2">
    <source>
        <dbReference type="ARBA" id="ARBA00022801"/>
    </source>
</evidence>
<dbReference type="Gene3D" id="3.20.20.370">
    <property type="entry name" value="Glycoside hydrolase/deacetylase"/>
    <property type="match status" value="1"/>
</dbReference>
<evidence type="ECO:0000313" key="7">
    <source>
        <dbReference type="Proteomes" id="UP000429211"/>
    </source>
</evidence>
<feature type="transmembrane region" description="Helical" evidence="3">
    <location>
        <begin position="25"/>
        <end position="49"/>
    </location>
</feature>
<dbReference type="EMBL" id="CACRSP010000009">
    <property type="protein sequence ID" value="VYT14801.1"/>
    <property type="molecule type" value="Genomic_DNA"/>
</dbReference>
<keyword evidence="3" id="KW-1133">Transmembrane helix</keyword>
<dbReference type="EMBL" id="WDPD01000003">
    <property type="protein sequence ID" value="KAB7461656.1"/>
    <property type="molecule type" value="Genomic_DNA"/>
</dbReference>
<keyword evidence="1" id="KW-0479">Metal-binding</keyword>
<dbReference type="GO" id="GO:0046872">
    <property type="term" value="F:metal ion binding"/>
    <property type="evidence" value="ECO:0007669"/>
    <property type="project" value="UniProtKB-KW"/>
</dbReference>
<feature type="domain" description="NodB homology" evidence="4">
    <location>
        <begin position="211"/>
        <end position="390"/>
    </location>
</feature>
<dbReference type="AlphaFoldDB" id="A0A6N2UEM9"/>
<name>A0A6N2UEM9_9BIFI</name>
<keyword evidence="3" id="KW-0812">Transmembrane</keyword>
<protein>
    <submittedName>
        <fullName evidence="6">Peptidoglycan-N-acetylglucosamine deacetylase</fullName>
        <ecNumber evidence="6">3.5.1.104</ecNumber>
    </submittedName>
    <submittedName>
        <fullName evidence="5">Polysaccharide deacetylase family protein</fullName>
    </submittedName>
</protein>
<dbReference type="CDD" id="cd10917">
    <property type="entry name" value="CE4_NodB_like_6s_7s"/>
    <property type="match status" value="1"/>
</dbReference>
<evidence type="ECO:0000256" key="1">
    <source>
        <dbReference type="ARBA" id="ARBA00022723"/>
    </source>
</evidence>
<evidence type="ECO:0000313" key="5">
    <source>
        <dbReference type="EMBL" id="KAB7461656.1"/>
    </source>
</evidence>
<keyword evidence="2 6" id="KW-0378">Hydrolase</keyword>
<keyword evidence="3" id="KW-0472">Membrane</keyword>
<dbReference type="Pfam" id="PF01522">
    <property type="entry name" value="Polysacc_deac_1"/>
    <property type="match status" value="1"/>
</dbReference>
<dbReference type="SUPFAM" id="SSF88713">
    <property type="entry name" value="Glycoside hydrolase/deacetylase"/>
    <property type="match status" value="1"/>
</dbReference>
<gene>
    <name evidence="6" type="primary">pgdA</name>
    <name evidence="6" type="ORF">BDLFYP24_00277</name>
    <name evidence="5" type="ORF">GBB04_04170</name>
</gene>